<organism evidence="1 2">
    <name type="scientific">Parascaris equorum</name>
    <name type="common">Equine roundworm</name>
    <dbReference type="NCBI Taxonomy" id="6256"/>
    <lineage>
        <taxon>Eukaryota</taxon>
        <taxon>Metazoa</taxon>
        <taxon>Ecdysozoa</taxon>
        <taxon>Nematoda</taxon>
        <taxon>Chromadorea</taxon>
        <taxon>Rhabditida</taxon>
        <taxon>Spirurina</taxon>
        <taxon>Ascaridomorpha</taxon>
        <taxon>Ascaridoidea</taxon>
        <taxon>Ascarididae</taxon>
        <taxon>Parascaris</taxon>
    </lineage>
</organism>
<proteinExistence type="predicted"/>
<protein>
    <submittedName>
        <fullName evidence="2">Protein kinase domain-containing protein</fullName>
    </submittedName>
</protein>
<keyword evidence="1" id="KW-1185">Reference proteome</keyword>
<dbReference type="Proteomes" id="UP000887564">
    <property type="component" value="Unplaced"/>
</dbReference>
<evidence type="ECO:0000313" key="1">
    <source>
        <dbReference type="Proteomes" id="UP000887564"/>
    </source>
</evidence>
<evidence type="ECO:0000313" key="2">
    <source>
        <dbReference type="WBParaSite" id="PEQ_0000597701-mRNA-1"/>
    </source>
</evidence>
<dbReference type="Gene3D" id="3.30.200.20">
    <property type="entry name" value="Phosphorylase Kinase, domain 1"/>
    <property type="match status" value="1"/>
</dbReference>
<sequence length="173" mass="19484">MPNDICASFCDFCVHDHAIASLNTPYVVVLSCGYLRRTAMTSVLSSLFTRDPKAHFAYDLPQTSFHTSKGISMGRSFKKNPNFEHLSSSNVKIFKELIWNSQQTVSAEKSPRRRFGEAKNAEPTEKATCFFATLDQYGGGANLKQQAQKLKTMRHPNVLTYLDSIECWSMKTS</sequence>
<reference evidence="2" key="1">
    <citation type="submission" date="2022-11" db="UniProtKB">
        <authorList>
            <consortium name="WormBaseParasite"/>
        </authorList>
    </citation>
    <scope>IDENTIFICATION</scope>
</reference>
<dbReference type="AlphaFoldDB" id="A0A914RMD7"/>
<dbReference type="WBParaSite" id="PEQ_0000597701-mRNA-1">
    <property type="protein sequence ID" value="PEQ_0000597701-mRNA-1"/>
    <property type="gene ID" value="PEQ_0000597701"/>
</dbReference>
<name>A0A914RMD7_PAREQ</name>
<accession>A0A914RMD7</accession>